<gene>
    <name evidence="2" type="ORF">C2G38_146159</name>
</gene>
<name>A0A397UL20_9GLOM</name>
<dbReference type="OrthoDB" id="2427302at2759"/>
<dbReference type="InterPro" id="IPR012347">
    <property type="entry name" value="Ferritin-like"/>
</dbReference>
<organism evidence="2 3">
    <name type="scientific">Gigaspora rosea</name>
    <dbReference type="NCBI Taxonomy" id="44941"/>
    <lineage>
        <taxon>Eukaryota</taxon>
        <taxon>Fungi</taxon>
        <taxon>Fungi incertae sedis</taxon>
        <taxon>Mucoromycota</taxon>
        <taxon>Glomeromycotina</taxon>
        <taxon>Glomeromycetes</taxon>
        <taxon>Diversisporales</taxon>
        <taxon>Gigasporaceae</taxon>
        <taxon>Gigaspora</taxon>
    </lineage>
</organism>
<dbReference type="InterPro" id="IPR009078">
    <property type="entry name" value="Ferritin-like_SF"/>
</dbReference>
<dbReference type="Pfam" id="PF12902">
    <property type="entry name" value="Ferritin-like"/>
    <property type="match status" value="1"/>
</dbReference>
<dbReference type="Proteomes" id="UP000266673">
    <property type="component" value="Unassembled WGS sequence"/>
</dbReference>
<dbReference type="EMBL" id="QKWP01001192">
    <property type="protein sequence ID" value="RIB10952.1"/>
    <property type="molecule type" value="Genomic_DNA"/>
</dbReference>
<dbReference type="AlphaFoldDB" id="A0A397UL20"/>
<evidence type="ECO:0000313" key="3">
    <source>
        <dbReference type="Proteomes" id="UP000266673"/>
    </source>
</evidence>
<keyword evidence="3" id="KW-1185">Reference proteome</keyword>
<dbReference type="Gene3D" id="1.20.1260.10">
    <property type="match status" value="1"/>
</dbReference>
<comment type="caution">
    <text evidence="2">The sequence shown here is derived from an EMBL/GenBank/DDBJ whole genome shotgun (WGS) entry which is preliminary data.</text>
</comment>
<sequence>MDMVEKWGRLGFIVEKKLSVDGDIKKVFFEVEREEIFRKDIESLQNDATLDNLYEMLKIAMMIELTTIPPYLYAMYSIKPGTEIGDEIRRQLRHVAAEEMLHLSLVANLISADDNPYSIPRK</sequence>
<feature type="domain" description="Iminophenyl-pyruvate dimer synthase" evidence="1">
    <location>
        <begin position="57"/>
        <end position="112"/>
    </location>
</feature>
<accession>A0A397UL20</accession>
<dbReference type="PANTHER" id="PTHR34400:SF4">
    <property type="entry name" value="MEMBRANE PROTEIN"/>
    <property type="match status" value="1"/>
</dbReference>
<dbReference type="PANTHER" id="PTHR34400">
    <property type="match status" value="1"/>
</dbReference>
<dbReference type="SUPFAM" id="SSF47240">
    <property type="entry name" value="Ferritin-like"/>
    <property type="match status" value="1"/>
</dbReference>
<protein>
    <submittedName>
        <fullName evidence="2">Ferritin-like-domain-containing protein</fullName>
    </submittedName>
</protein>
<dbReference type="STRING" id="44941.A0A397UL20"/>
<reference evidence="2 3" key="1">
    <citation type="submission" date="2018-06" db="EMBL/GenBank/DDBJ databases">
        <title>Comparative genomics reveals the genomic features of Rhizophagus irregularis, R. cerebriforme, R. diaphanum and Gigaspora rosea, and their symbiotic lifestyle signature.</title>
        <authorList>
            <person name="Morin E."/>
            <person name="San Clemente H."/>
            <person name="Chen E.C.H."/>
            <person name="De La Providencia I."/>
            <person name="Hainaut M."/>
            <person name="Kuo A."/>
            <person name="Kohler A."/>
            <person name="Murat C."/>
            <person name="Tang N."/>
            <person name="Roy S."/>
            <person name="Loubradou J."/>
            <person name="Henrissat B."/>
            <person name="Grigoriev I.V."/>
            <person name="Corradi N."/>
            <person name="Roux C."/>
            <person name="Martin F.M."/>
        </authorList>
    </citation>
    <scope>NUCLEOTIDE SEQUENCE [LARGE SCALE GENOMIC DNA]</scope>
    <source>
        <strain evidence="2 3">DAOM 194757</strain>
    </source>
</reference>
<evidence type="ECO:0000313" key="2">
    <source>
        <dbReference type="EMBL" id="RIB10952.1"/>
    </source>
</evidence>
<evidence type="ECO:0000259" key="1">
    <source>
        <dbReference type="Pfam" id="PF12902"/>
    </source>
</evidence>
<proteinExistence type="predicted"/>
<dbReference type="InterPro" id="IPR026820">
    <property type="entry name" value="VioB/RebD_dom"/>
</dbReference>